<reference evidence="1" key="1">
    <citation type="submission" date="2020-01" db="EMBL/GenBank/DDBJ databases">
        <authorList>
            <person name="Meier V. D."/>
            <person name="Meier V D."/>
        </authorList>
    </citation>
    <scope>NUCLEOTIDE SEQUENCE</scope>
    <source>
        <strain evidence="1">HLG_WM_MAG_10</strain>
    </source>
</reference>
<sequence>MSKKIKTEFHSLASLLRFKEEVWPVCNVLYDLEEEAYYKRLSTFKHFAIFKDGDKVVGFLSFFVDSLSMHSKSIVLMGIGHGALLPEYRNQQLLPKASIQFLAKLILKSPLKHHFVWGMATTHLSYRMGLRGTKIQYPSLEGNCPPLCKDLLDWLGSRYYKETYCPSNFTAQISFSATGQSIFPSEKEMEDPIVARYIERVPTALSPNNKTGAFSITPVGPNVGFWVKKFIFGKKQQQKKKRKV</sequence>
<proteinExistence type="predicted"/>
<accession>A0A6S6UJH1</accession>
<dbReference type="EMBL" id="CACVAQ010000450">
    <property type="protein sequence ID" value="CAA6828962.1"/>
    <property type="molecule type" value="Genomic_DNA"/>
</dbReference>
<evidence type="ECO:0000313" key="1">
    <source>
        <dbReference type="EMBL" id="CAA6828962.1"/>
    </source>
</evidence>
<dbReference type="SUPFAM" id="SSF55729">
    <property type="entry name" value="Acyl-CoA N-acyltransferases (Nat)"/>
    <property type="match status" value="1"/>
</dbReference>
<name>A0A6S6UJH1_9BACT</name>
<dbReference type="AlphaFoldDB" id="A0A6S6UJH1"/>
<protein>
    <recommendedName>
        <fullName evidence="2">N-acetyltransferase domain-containing protein</fullName>
    </recommendedName>
</protein>
<gene>
    <name evidence="1" type="ORF">HELGO_WM23291</name>
</gene>
<evidence type="ECO:0008006" key="2">
    <source>
        <dbReference type="Google" id="ProtNLM"/>
    </source>
</evidence>
<organism evidence="1">
    <name type="scientific">uncultured Aureispira sp</name>
    <dbReference type="NCBI Taxonomy" id="1331704"/>
    <lineage>
        <taxon>Bacteria</taxon>
        <taxon>Pseudomonadati</taxon>
        <taxon>Bacteroidota</taxon>
        <taxon>Saprospiria</taxon>
        <taxon>Saprospirales</taxon>
        <taxon>Saprospiraceae</taxon>
        <taxon>Aureispira</taxon>
        <taxon>environmental samples</taxon>
    </lineage>
</organism>
<dbReference type="InterPro" id="IPR016181">
    <property type="entry name" value="Acyl_CoA_acyltransferase"/>
</dbReference>